<proteinExistence type="inferred from homology"/>
<dbReference type="InterPro" id="IPR050121">
    <property type="entry name" value="Cytochrome_P450_monoxygenase"/>
</dbReference>
<dbReference type="InterPro" id="IPR001128">
    <property type="entry name" value="Cyt_P450"/>
</dbReference>
<name>A0ABR4H518_9EURO</name>
<comment type="caution">
    <text evidence="2">The sequence shown here is derived from an EMBL/GenBank/DDBJ whole genome shotgun (WGS) entry which is preliminary data.</text>
</comment>
<reference evidence="2 3" key="1">
    <citation type="submission" date="2024-07" db="EMBL/GenBank/DDBJ databases">
        <title>Section-level genome sequencing and comparative genomics of Aspergillus sections Usti and Cavernicolus.</title>
        <authorList>
            <consortium name="Lawrence Berkeley National Laboratory"/>
            <person name="Nybo J.L."/>
            <person name="Vesth T.C."/>
            <person name="Theobald S."/>
            <person name="Frisvad J.C."/>
            <person name="Larsen T.O."/>
            <person name="Kjaerboelling I."/>
            <person name="Rothschild-Mancinelli K."/>
            <person name="Lyhne E.K."/>
            <person name="Kogle M.E."/>
            <person name="Barry K."/>
            <person name="Clum A."/>
            <person name="Na H."/>
            <person name="Ledsgaard L."/>
            <person name="Lin J."/>
            <person name="Lipzen A."/>
            <person name="Kuo A."/>
            <person name="Riley R."/>
            <person name="Mondo S."/>
            <person name="Labutti K."/>
            <person name="Haridas S."/>
            <person name="Pangalinan J."/>
            <person name="Salamov A.A."/>
            <person name="Simmons B.A."/>
            <person name="Magnuson J.K."/>
            <person name="Chen J."/>
            <person name="Drula E."/>
            <person name="Henrissat B."/>
            <person name="Wiebenga A."/>
            <person name="Lubbers R.J."/>
            <person name="Gomes A.C."/>
            <person name="Makela M.R."/>
            <person name="Stajich J."/>
            <person name="Grigoriev I.V."/>
            <person name="Mortensen U.H."/>
            <person name="De Vries R.P."/>
            <person name="Baker S.E."/>
            <person name="Andersen M.R."/>
        </authorList>
    </citation>
    <scope>NUCLEOTIDE SEQUENCE [LARGE SCALE GENOMIC DNA]</scope>
    <source>
        <strain evidence="2 3">CBS 588.65</strain>
    </source>
</reference>
<dbReference type="Gene3D" id="1.10.630.10">
    <property type="entry name" value="Cytochrome P450"/>
    <property type="match status" value="1"/>
</dbReference>
<dbReference type="PRINTS" id="PR00385">
    <property type="entry name" value="P450"/>
</dbReference>
<accession>A0ABR4H518</accession>
<evidence type="ECO:0000256" key="1">
    <source>
        <dbReference type="ARBA" id="ARBA00010617"/>
    </source>
</evidence>
<sequence length="558" mass="62633">MLLWVALLTSIPLLTLYILDRSRHFRLKQYAGYPQLPPSLVWGHMKALDEVMGQGDRRRHIDQVFLEIAQKLHKPPLFIADLRPVLYSICVICSHEVAEQISRSSKTFPYSLPKGDVLDNFIPLIGKGSIISAQGSEWKSLRKRFNPGFAPQHLISLLPGILDRVQRFVEILDSHAVSGEVFALNEPCINLTFDIIGTVTMDSDLRAQCGCDSQSPIVTIFRQLVSLYRTSGSASWDQFKIGTKLQRWKLSKKLDDLLQQHVRGKFQAWKTRSTTGTTADAERSRSVLALSFEGIDELNQAFLDQTCDQLKTFLFAGHDTTSSLLQWAYYQLSRTPHALRAVREELDDILGPDASPANIRAQLVSPRGENLLSRMRYTAAVVKEALRLHPPAGTGRFVPHGTGFNVTLPDGQVLCVDGMILHNCETIIQRDERVYGASKDAFLPERWLEHNTGIPNLDLRDDTGIPVSAWRPFERGPRNCIGQELANLEARVVLACTLRRFNFAKVGLGEVVRDTKGDPVIGEFGAFEVREELFNIMEVTGKPVDGTQMRVSFAQSQE</sequence>
<dbReference type="Pfam" id="PF00067">
    <property type="entry name" value="p450"/>
    <property type="match status" value="1"/>
</dbReference>
<evidence type="ECO:0000313" key="2">
    <source>
        <dbReference type="EMBL" id="KAL2810534.1"/>
    </source>
</evidence>
<dbReference type="EMBL" id="JBFXLT010000070">
    <property type="protein sequence ID" value="KAL2810534.1"/>
    <property type="molecule type" value="Genomic_DNA"/>
</dbReference>
<keyword evidence="3" id="KW-1185">Reference proteome</keyword>
<organism evidence="2 3">
    <name type="scientific">Aspergillus granulosus</name>
    <dbReference type="NCBI Taxonomy" id="176169"/>
    <lineage>
        <taxon>Eukaryota</taxon>
        <taxon>Fungi</taxon>
        <taxon>Dikarya</taxon>
        <taxon>Ascomycota</taxon>
        <taxon>Pezizomycotina</taxon>
        <taxon>Eurotiomycetes</taxon>
        <taxon>Eurotiomycetidae</taxon>
        <taxon>Eurotiales</taxon>
        <taxon>Aspergillaceae</taxon>
        <taxon>Aspergillus</taxon>
        <taxon>Aspergillus subgen. Nidulantes</taxon>
    </lineage>
</organism>
<dbReference type="SUPFAM" id="SSF48264">
    <property type="entry name" value="Cytochrome P450"/>
    <property type="match status" value="1"/>
</dbReference>
<dbReference type="PANTHER" id="PTHR24305">
    <property type="entry name" value="CYTOCHROME P450"/>
    <property type="match status" value="1"/>
</dbReference>
<dbReference type="CDD" id="cd11051">
    <property type="entry name" value="CYP59-like"/>
    <property type="match status" value="1"/>
</dbReference>
<dbReference type="Proteomes" id="UP001610334">
    <property type="component" value="Unassembled WGS sequence"/>
</dbReference>
<comment type="similarity">
    <text evidence="1">Belongs to the cytochrome P450 family.</text>
</comment>
<dbReference type="PANTHER" id="PTHR24305:SF222">
    <property type="entry name" value="CYTOCHROME P450 MONOOXYGENASE STCS"/>
    <property type="match status" value="1"/>
</dbReference>
<dbReference type="InterPro" id="IPR036396">
    <property type="entry name" value="Cyt_P450_sf"/>
</dbReference>
<gene>
    <name evidence="2" type="ORF">BJX63DRAFT_444715</name>
</gene>
<dbReference type="InterPro" id="IPR002401">
    <property type="entry name" value="Cyt_P450_E_grp-I"/>
</dbReference>
<dbReference type="PRINTS" id="PR00463">
    <property type="entry name" value="EP450I"/>
</dbReference>
<protein>
    <submittedName>
        <fullName evidence="2">Cytochrome P450</fullName>
    </submittedName>
</protein>
<evidence type="ECO:0000313" key="3">
    <source>
        <dbReference type="Proteomes" id="UP001610334"/>
    </source>
</evidence>